<evidence type="ECO:0000256" key="2">
    <source>
        <dbReference type="ARBA" id="ARBA00022670"/>
    </source>
</evidence>
<dbReference type="PROSITE" id="PS51892">
    <property type="entry name" value="SUBTILASE"/>
    <property type="match status" value="1"/>
</dbReference>
<dbReference type="PROSITE" id="PS00138">
    <property type="entry name" value="SUBTILASE_SER"/>
    <property type="match status" value="1"/>
</dbReference>
<proteinExistence type="inferred from homology"/>
<dbReference type="Pfam" id="PF18962">
    <property type="entry name" value="Por_Secre_tail"/>
    <property type="match status" value="1"/>
</dbReference>
<dbReference type="PROSITE" id="PS00137">
    <property type="entry name" value="SUBTILASE_HIS"/>
    <property type="match status" value="1"/>
</dbReference>
<feature type="domain" description="Peptidase S8/S53" evidence="5">
    <location>
        <begin position="416"/>
        <end position="638"/>
    </location>
</feature>
<evidence type="ECO:0000256" key="3">
    <source>
        <dbReference type="ARBA" id="ARBA00022801"/>
    </source>
</evidence>
<dbReference type="PANTHER" id="PTHR43806:SF11">
    <property type="entry name" value="CEREVISIN-RELATED"/>
    <property type="match status" value="1"/>
</dbReference>
<keyword evidence="3" id="KW-0378">Hydrolase</keyword>
<dbReference type="InterPro" id="IPR050131">
    <property type="entry name" value="Peptidase_S8_subtilisin-like"/>
</dbReference>
<dbReference type="InterPro" id="IPR023828">
    <property type="entry name" value="Peptidase_S8_Ser-AS"/>
</dbReference>
<organism evidence="7">
    <name type="scientific">hydrocarbon metagenome</name>
    <dbReference type="NCBI Taxonomy" id="938273"/>
    <lineage>
        <taxon>unclassified sequences</taxon>
        <taxon>metagenomes</taxon>
        <taxon>ecological metagenomes</taxon>
    </lineage>
</organism>
<dbReference type="NCBIfam" id="TIGR04183">
    <property type="entry name" value="Por_Secre_tail"/>
    <property type="match status" value="1"/>
</dbReference>
<comment type="similarity">
    <text evidence="1">Belongs to the peptidase S8 family.</text>
</comment>
<dbReference type="SUPFAM" id="SSF52743">
    <property type="entry name" value="Subtilisin-like"/>
    <property type="match status" value="1"/>
</dbReference>
<evidence type="ECO:0000256" key="4">
    <source>
        <dbReference type="ARBA" id="ARBA00022825"/>
    </source>
</evidence>
<dbReference type="Gene3D" id="2.60.40.4070">
    <property type="match status" value="1"/>
</dbReference>
<dbReference type="InterPro" id="IPR000209">
    <property type="entry name" value="Peptidase_S8/S53_dom"/>
</dbReference>
<feature type="domain" description="Secretion system C-terminal sorting" evidence="6">
    <location>
        <begin position="668"/>
        <end position="742"/>
    </location>
</feature>
<dbReference type="PRINTS" id="PR00723">
    <property type="entry name" value="SUBTILISIN"/>
</dbReference>
<dbReference type="InterPro" id="IPR023827">
    <property type="entry name" value="Peptidase_S8_Asp-AS"/>
</dbReference>
<reference evidence="7" key="1">
    <citation type="journal article" date="2015" name="Proc. Natl. Acad. Sci. U.S.A.">
        <title>Networks of energetic and metabolic interactions define dynamics in microbial communities.</title>
        <authorList>
            <person name="Embree M."/>
            <person name="Liu J.K."/>
            <person name="Al-Bassam M.M."/>
            <person name="Zengler K."/>
        </authorList>
    </citation>
    <scope>NUCLEOTIDE SEQUENCE</scope>
</reference>
<dbReference type="InterPro" id="IPR022398">
    <property type="entry name" value="Peptidase_S8_His-AS"/>
</dbReference>
<dbReference type="InterPro" id="IPR036852">
    <property type="entry name" value="Peptidase_S8/S53_dom_sf"/>
</dbReference>
<dbReference type="InterPro" id="IPR015500">
    <property type="entry name" value="Peptidase_S8_subtilisin-rel"/>
</dbReference>
<evidence type="ECO:0000256" key="1">
    <source>
        <dbReference type="ARBA" id="ARBA00011073"/>
    </source>
</evidence>
<keyword evidence="4" id="KW-0720">Serine protease</keyword>
<dbReference type="EMBL" id="LNQE01000680">
    <property type="protein sequence ID" value="KUG25451.1"/>
    <property type="molecule type" value="Genomic_DNA"/>
</dbReference>
<dbReference type="InterPro" id="IPR026444">
    <property type="entry name" value="Secre_tail"/>
</dbReference>
<sequence>MRTAKIHILLILLVLLSTISLSGNDNSNSHKSFLEAGISIDKLKTIDSELRKLVLNQIKNTKHSFSTSNNFAGKPVYKLKDGQAYISVFLKSNSPELTKIQIETSGGTVSNVIKNILIADLPINNILDIVFDQSIQRVETAKYQESLLDTSLTFIKVEKVHNGLDLPKEFKGEGVVVGVLDTGIDWTHPAFSNESGNRILYLWDMSDDANPPAEFDYGTEYTKADLDQQNSNQIDDHGHGTHVASTAAGNAGGEEYPLVGVAPEADIVFVKGFRAGVQTFADTDIINGCDYIFKKADQLGKSAVVNLSLGSVNGDIGNSLYEQALTNLVDAGKLIVASAGNSGSSNIHLSYEMSGSSLEERSETYWRESVVSRRKTYISGYPKSENFTFGIKVYSEDFSELYYTSPEVSYNEMEANVTVTVNNDTLGTLKLDGIPQANEKYIFDIEFEYPENSDFSKYYFSLFTYGSGEFHAWIENGEFSTISDPANNIFAGDKYMTIGYPSTAFNVFSIGAFTTRTSWVNFNGTPYSVNGTLTDRAYFSSIGPTRDGRVKPDFSAPGHWIAAGYSKDANLNPATILDEKTVLMQGTSMSAPHFTGVVALLLEQNPNLTYDEVFEVLKNTAIADDITRAVPNNEFGYGRIDVHAALQSIITSVDDNSVPVEYNLSQNYPNPFNPSTTLSFSIPKQTYVSLKVYDVLGKEVTELVNEEKSAGNYKIDFDASNLSSGIYIYTLKSNEFIKARKMMLIK</sequence>
<accession>A0A0W8FX17</accession>
<keyword evidence="2" id="KW-0645">Protease</keyword>
<dbReference type="GO" id="GO:0006508">
    <property type="term" value="P:proteolysis"/>
    <property type="evidence" value="ECO:0007669"/>
    <property type="project" value="UniProtKB-KW"/>
</dbReference>
<feature type="domain" description="Peptidase S8/S53" evidence="5">
    <location>
        <begin position="172"/>
        <end position="353"/>
    </location>
</feature>
<dbReference type="Pfam" id="PF00082">
    <property type="entry name" value="Peptidase_S8"/>
    <property type="match status" value="2"/>
</dbReference>
<dbReference type="PROSITE" id="PS00136">
    <property type="entry name" value="SUBTILASE_ASP"/>
    <property type="match status" value="1"/>
</dbReference>
<evidence type="ECO:0000259" key="6">
    <source>
        <dbReference type="Pfam" id="PF18962"/>
    </source>
</evidence>
<gene>
    <name evidence="7" type="ORF">ASZ90_004727</name>
</gene>
<evidence type="ECO:0000313" key="7">
    <source>
        <dbReference type="EMBL" id="KUG25451.1"/>
    </source>
</evidence>
<evidence type="ECO:0000259" key="5">
    <source>
        <dbReference type="Pfam" id="PF00082"/>
    </source>
</evidence>
<name>A0A0W8FX17_9ZZZZ</name>
<comment type="caution">
    <text evidence="7">The sequence shown here is derived from an EMBL/GenBank/DDBJ whole genome shotgun (WGS) entry which is preliminary data.</text>
</comment>
<dbReference type="Gene3D" id="3.40.50.200">
    <property type="entry name" value="Peptidase S8/S53 domain"/>
    <property type="match status" value="2"/>
</dbReference>
<dbReference type="GO" id="GO:0004252">
    <property type="term" value="F:serine-type endopeptidase activity"/>
    <property type="evidence" value="ECO:0007669"/>
    <property type="project" value="InterPro"/>
</dbReference>
<dbReference type="AlphaFoldDB" id="A0A0W8FX17"/>
<dbReference type="PANTHER" id="PTHR43806">
    <property type="entry name" value="PEPTIDASE S8"/>
    <property type="match status" value="1"/>
</dbReference>
<protein>
    <submittedName>
        <fullName evidence="7">Uncharacterized protein</fullName>
    </submittedName>
</protein>